<evidence type="ECO:0000313" key="2">
    <source>
        <dbReference type="EMBL" id="ARN59433.1"/>
    </source>
</evidence>
<evidence type="ECO:0000256" key="1">
    <source>
        <dbReference type="SAM" id="MobiDB-lite"/>
    </source>
</evidence>
<protein>
    <submittedName>
        <fullName evidence="2">Pp3</fullName>
    </submittedName>
</protein>
<sequence>MKTTMLYHTVLCICVINIYGNGKFVYTENAIDEKELTDLKDLQLDAESNQIQSRITKDLSRILADKIYNQLKESTNTEFKKNLDLFQFQPEIGSFNGKRPPLPKPPGLWGKDVHSRFQIDSHDISIKSSGDISKREAEKRKLKNNLKSDDASKYADYINMDNKRSEILNGPPGLWGREAEKLNGPPGLWGRDEKVNDALNGKLGKVHEPRDLLKRENGKVNGPPGLWGREIGKRNGPPGLWGRDAEMNNGPPGLWGRDAEKVNGPPGLWGRDIGKINAPSSLQDHTFEKNRGPPGLWGREIEKVNGPPGLWGREIEKNNGPPGLWGRELGMNNGPPGLWGRDFTTIKENGDNDATRKEKPTDTKMENSDKKGGFGQKDDSKYNAKWKRNERNLLKDRNQIETQKRESSRKESSADKQIKNRNSKDSKTAKKDSRNDVTIDNIFPWHKSKHDDNTASNLRDIIENEF</sequence>
<organism evidence="2">
    <name type="scientific">Cladonema pacificum</name>
    <dbReference type="NCBI Taxonomy" id="499903"/>
    <lineage>
        <taxon>Eukaryota</taxon>
        <taxon>Metazoa</taxon>
        <taxon>Cnidaria</taxon>
        <taxon>Hydrozoa</taxon>
        <taxon>Hydroidolina</taxon>
        <taxon>Anthoathecata</taxon>
        <taxon>Capitata</taxon>
        <taxon>Cladonematidae</taxon>
        <taxon>Cladonema</taxon>
    </lineage>
</organism>
<dbReference type="AlphaFoldDB" id="A0A1W6LRY7"/>
<dbReference type="EMBL" id="KX496960">
    <property type="protein sequence ID" value="ARN59433.1"/>
    <property type="molecule type" value="mRNA"/>
</dbReference>
<name>A0A1W6LRY7_9CNID</name>
<accession>A0A1W6LRY7</accession>
<feature type="region of interest" description="Disordered" evidence="1">
    <location>
        <begin position="277"/>
        <end position="466"/>
    </location>
</feature>
<feature type="compositionally biased region" description="Basic and acidic residues" evidence="1">
    <location>
        <begin position="344"/>
        <end position="437"/>
    </location>
</feature>
<reference evidence="2" key="1">
    <citation type="submission" date="2016-07" db="EMBL/GenBank/DDBJ databases">
        <title>Jellyfish gonad neuropeptides trigger oocyte maturation and spawning.</title>
        <authorList>
            <person name="Takeda N."/>
            <person name="Kon Y."/>
            <person name="Quiroga Artigas G."/>
            <person name="Lapebie P."/>
            <person name="Barreau C."/>
            <person name="Koizumi O."/>
            <person name="Kishimoto T."/>
            <person name="Tachibana K."/>
            <person name="Houliston E."/>
            <person name="Deguchi R."/>
        </authorList>
    </citation>
    <scope>NUCLEOTIDE SEQUENCE</scope>
</reference>
<proteinExistence type="evidence at transcript level"/>